<proteinExistence type="predicted"/>
<evidence type="ECO:0000256" key="7">
    <source>
        <dbReference type="SAM" id="MobiDB-lite"/>
    </source>
</evidence>
<evidence type="ECO:0000256" key="1">
    <source>
        <dbReference type="ARBA" id="ARBA00001936"/>
    </source>
</evidence>
<evidence type="ECO:0000256" key="6">
    <source>
        <dbReference type="ARBA" id="ARBA00023211"/>
    </source>
</evidence>
<accession>A0ABP0DKX1</accession>
<keyword evidence="5" id="KW-0460">Magnesium</keyword>
<name>A0ABP0DKX1_9PEZI</name>
<dbReference type="Gene3D" id="3.90.79.10">
    <property type="entry name" value="Nucleoside Triphosphate Pyrophosphohydrolase"/>
    <property type="match status" value="1"/>
</dbReference>
<comment type="cofactor">
    <cofactor evidence="2">
        <name>Mg(2+)</name>
        <dbReference type="ChEBI" id="CHEBI:18420"/>
    </cofactor>
</comment>
<comment type="caution">
    <text evidence="8">The sequence shown here is derived from an EMBL/GenBank/DDBJ whole genome shotgun (WGS) entry which is preliminary data.</text>
</comment>
<comment type="cofactor">
    <cofactor evidence="1">
        <name>Mn(2+)</name>
        <dbReference type="ChEBI" id="CHEBI:29035"/>
    </cofactor>
</comment>
<keyword evidence="3" id="KW-0479">Metal-binding</keyword>
<gene>
    <name evidence="8" type="ORF">SEPCBS57363_003331</name>
</gene>
<feature type="region of interest" description="Disordered" evidence="7">
    <location>
        <begin position="98"/>
        <end position="117"/>
    </location>
</feature>
<sequence length="278" mass="29896">MDGPSYRMAAIRETFKESGVLMARPAGSLCPLSAASAFEHRTLFHVSEGSSGPARIEVANNKVRFEDWLSSVGGIPDNENLIPFTRWLTPPISCTETAKAGDVTPTSASKDKNGASADQTEVIEAEFATAASWVQRARDGDIILFPPQLYILSLLAPLLKGEAGNYAAERRAVADFVNGGPVPGEDLATFVSWADRVICPRMIGKLPDDKKERTVMTLEHPGIELKGTGRAGDAYRAIVVGNVPPGPPREVELFLRADIMPLVQAKPKVRATGSTEKL</sequence>
<dbReference type="EMBL" id="CAWUOM010000052">
    <property type="protein sequence ID" value="CAK7268911.1"/>
    <property type="molecule type" value="Genomic_DNA"/>
</dbReference>
<evidence type="ECO:0000313" key="8">
    <source>
        <dbReference type="EMBL" id="CAK7268911.1"/>
    </source>
</evidence>
<keyword evidence="9" id="KW-1185">Reference proteome</keyword>
<dbReference type="PANTHER" id="PTHR12318:SF0">
    <property type="entry name" value="ACYL-COENZYME A DIPHOSPHATASE NUDT19"/>
    <property type="match status" value="1"/>
</dbReference>
<reference evidence="8 9" key="1">
    <citation type="submission" date="2024-01" db="EMBL/GenBank/DDBJ databases">
        <authorList>
            <person name="Allen C."/>
            <person name="Tagirdzhanova G."/>
        </authorList>
    </citation>
    <scope>NUCLEOTIDE SEQUENCE [LARGE SCALE GENOMIC DNA]</scope>
    <source>
        <strain evidence="8 9">CBS 573.63</strain>
    </source>
</reference>
<dbReference type="PANTHER" id="PTHR12318">
    <property type="entry name" value="TESTOSTERONE-REGULATED PROTEIN RP2"/>
    <property type="match status" value="1"/>
</dbReference>
<protein>
    <submittedName>
        <fullName evidence="8">Uncharacterized protein</fullName>
    </submittedName>
</protein>
<dbReference type="InterPro" id="IPR039121">
    <property type="entry name" value="NUDT19"/>
</dbReference>
<evidence type="ECO:0000256" key="2">
    <source>
        <dbReference type="ARBA" id="ARBA00001946"/>
    </source>
</evidence>
<evidence type="ECO:0000313" key="9">
    <source>
        <dbReference type="Proteomes" id="UP001642501"/>
    </source>
</evidence>
<evidence type="ECO:0000256" key="4">
    <source>
        <dbReference type="ARBA" id="ARBA00022801"/>
    </source>
</evidence>
<dbReference type="Proteomes" id="UP001642501">
    <property type="component" value="Unassembled WGS sequence"/>
</dbReference>
<keyword evidence="6" id="KW-0464">Manganese</keyword>
<evidence type="ECO:0000256" key="3">
    <source>
        <dbReference type="ARBA" id="ARBA00022723"/>
    </source>
</evidence>
<organism evidence="8 9">
    <name type="scientific">Sporothrix epigloea</name>
    <dbReference type="NCBI Taxonomy" id="1892477"/>
    <lineage>
        <taxon>Eukaryota</taxon>
        <taxon>Fungi</taxon>
        <taxon>Dikarya</taxon>
        <taxon>Ascomycota</taxon>
        <taxon>Pezizomycotina</taxon>
        <taxon>Sordariomycetes</taxon>
        <taxon>Sordariomycetidae</taxon>
        <taxon>Ophiostomatales</taxon>
        <taxon>Ophiostomataceae</taxon>
        <taxon>Sporothrix</taxon>
    </lineage>
</organism>
<keyword evidence="4" id="KW-0378">Hydrolase</keyword>
<evidence type="ECO:0000256" key="5">
    <source>
        <dbReference type="ARBA" id="ARBA00022842"/>
    </source>
</evidence>